<sequence>MDENYLKQLDAIERIKQMGGLKKSNPNSVRRDRGSLDFQERIKMKLHCESQRHADTIGKKKNASSNDGPPMKKSRLSNSSDLNADDLEKVINSKSKYSALVDIQQEMKQNEYFNAMEKTEKMEQKMINIMQIEVRAVSCKQCKYTALTPSELCKSENHQLLFHKAIKRFFQCTACKQRCYSLDRLPLRACSNCGAESFERTGMMNEKKGPKLAHENLILRGEEMKYINS</sequence>
<dbReference type="STRING" id="6412.T1FWA1"/>
<dbReference type="GO" id="GO:0003697">
    <property type="term" value="F:single-stranded DNA binding"/>
    <property type="evidence" value="ECO:0007669"/>
    <property type="project" value="InterPro"/>
</dbReference>
<accession>T1FWA1</accession>
<dbReference type="Pfam" id="PF24863">
    <property type="entry name" value="zf-CCCH_Mcm10"/>
    <property type="match status" value="1"/>
</dbReference>
<dbReference type="OrthoDB" id="6093546at2759"/>
<dbReference type="EMBL" id="AMQM01008351">
    <property type="status" value="NOT_ANNOTATED_CDS"/>
    <property type="molecule type" value="Genomic_DNA"/>
</dbReference>
<dbReference type="InterPro" id="IPR015411">
    <property type="entry name" value="Rep_factor_Mcm10_C"/>
</dbReference>
<dbReference type="GeneID" id="20213097"/>
<evidence type="ECO:0000256" key="1">
    <source>
        <dbReference type="SAM" id="MobiDB-lite"/>
    </source>
</evidence>
<reference evidence="3 5" key="2">
    <citation type="journal article" date="2013" name="Nature">
        <title>Insights into bilaterian evolution from three spiralian genomes.</title>
        <authorList>
            <person name="Simakov O."/>
            <person name="Marletaz F."/>
            <person name="Cho S.J."/>
            <person name="Edsinger-Gonzales E."/>
            <person name="Havlak P."/>
            <person name="Hellsten U."/>
            <person name="Kuo D.H."/>
            <person name="Larsson T."/>
            <person name="Lv J."/>
            <person name="Arendt D."/>
            <person name="Savage R."/>
            <person name="Osoegawa K."/>
            <person name="de Jong P."/>
            <person name="Grimwood J."/>
            <person name="Chapman J.A."/>
            <person name="Shapiro H."/>
            <person name="Aerts A."/>
            <person name="Otillar R.P."/>
            <person name="Terry A.Y."/>
            <person name="Boore J.L."/>
            <person name="Grigoriev I.V."/>
            <person name="Lindberg D.R."/>
            <person name="Seaver E.C."/>
            <person name="Weisblat D.A."/>
            <person name="Putnam N.H."/>
            <person name="Rokhsar D.S."/>
        </authorList>
    </citation>
    <scope>NUCLEOTIDE SEQUENCE</scope>
</reference>
<feature type="region of interest" description="Disordered" evidence="1">
    <location>
        <begin position="49"/>
        <end position="80"/>
    </location>
</feature>
<dbReference type="RefSeq" id="XP_009031697.1">
    <property type="nucleotide sequence ID" value="XM_009033449.1"/>
</dbReference>
<dbReference type="PANTHER" id="PTHR13454:SF11">
    <property type="entry name" value="PROTEIN MCM10 HOMOLOG"/>
    <property type="match status" value="1"/>
</dbReference>
<protein>
    <recommendedName>
        <fullName evidence="2">Replication factor Mcm10 C-terminal domain-containing protein</fullName>
    </recommendedName>
</protein>
<evidence type="ECO:0000313" key="3">
    <source>
        <dbReference type="EMBL" id="ESN90223.1"/>
    </source>
</evidence>
<evidence type="ECO:0000313" key="4">
    <source>
        <dbReference type="EnsemblMetazoa" id="HelroP194654"/>
    </source>
</evidence>
<dbReference type="eggNOG" id="KOG3056">
    <property type="taxonomic scope" value="Eukaryota"/>
</dbReference>
<reference evidence="4" key="3">
    <citation type="submission" date="2015-06" db="UniProtKB">
        <authorList>
            <consortium name="EnsemblMetazoa"/>
        </authorList>
    </citation>
    <scope>IDENTIFICATION</scope>
</reference>
<gene>
    <name evidence="4" type="primary">20213097</name>
    <name evidence="3" type="ORF">HELRODRAFT_194654</name>
</gene>
<name>T1FWA1_HELRO</name>
<dbReference type="CTD" id="20213097"/>
<dbReference type="Proteomes" id="UP000015101">
    <property type="component" value="Unassembled WGS sequence"/>
</dbReference>
<dbReference type="EnsemblMetazoa" id="HelroT194654">
    <property type="protein sequence ID" value="HelroP194654"/>
    <property type="gene ID" value="HelroG194654"/>
</dbReference>
<feature type="compositionally biased region" description="Basic and acidic residues" evidence="1">
    <location>
        <begin position="49"/>
        <end position="58"/>
    </location>
</feature>
<dbReference type="EMBL" id="KB097761">
    <property type="protein sequence ID" value="ESN90223.1"/>
    <property type="molecule type" value="Genomic_DNA"/>
</dbReference>
<dbReference type="InterPro" id="IPR040184">
    <property type="entry name" value="Mcm10"/>
</dbReference>
<dbReference type="KEGG" id="hro:HELRODRAFT_194654"/>
<proteinExistence type="predicted"/>
<dbReference type="PANTHER" id="PTHR13454">
    <property type="entry name" value="PROTEIN MCM10 HOMOLOG"/>
    <property type="match status" value="1"/>
</dbReference>
<evidence type="ECO:0000259" key="2">
    <source>
        <dbReference type="SMART" id="SM01280"/>
    </source>
</evidence>
<dbReference type="OMA" id="IKRFFQC"/>
<dbReference type="Pfam" id="PF09332">
    <property type="entry name" value="Mcm10"/>
    <property type="match status" value="1"/>
</dbReference>
<evidence type="ECO:0000313" key="5">
    <source>
        <dbReference type="Proteomes" id="UP000015101"/>
    </source>
</evidence>
<dbReference type="AlphaFoldDB" id="T1FWA1"/>
<reference evidence="5" key="1">
    <citation type="submission" date="2012-12" db="EMBL/GenBank/DDBJ databases">
        <authorList>
            <person name="Hellsten U."/>
            <person name="Grimwood J."/>
            <person name="Chapman J.A."/>
            <person name="Shapiro H."/>
            <person name="Aerts A."/>
            <person name="Otillar R.P."/>
            <person name="Terry A.Y."/>
            <person name="Boore J.L."/>
            <person name="Simakov O."/>
            <person name="Marletaz F."/>
            <person name="Cho S.-J."/>
            <person name="Edsinger-Gonzales E."/>
            <person name="Havlak P."/>
            <person name="Kuo D.-H."/>
            <person name="Larsson T."/>
            <person name="Lv J."/>
            <person name="Arendt D."/>
            <person name="Savage R."/>
            <person name="Osoegawa K."/>
            <person name="de Jong P."/>
            <person name="Lindberg D.R."/>
            <person name="Seaver E.C."/>
            <person name="Weisblat D.A."/>
            <person name="Putnam N.H."/>
            <person name="Grigoriev I.V."/>
            <person name="Rokhsar D.S."/>
        </authorList>
    </citation>
    <scope>NUCLEOTIDE SEQUENCE</scope>
</reference>
<dbReference type="InParanoid" id="T1FWA1"/>
<dbReference type="GO" id="GO:0003690">
    <property type="term" value="F:double-stranded DNA binding"/>
    <property type="evidence" value="ECO:0007669"/>
    <property type="project" value="InterPro"/>
</dbReference>
<dbReference type="HOGENOM" id="CLU_1210954_0_0_1"/>
<organism evidence="4 5">
    <name type="scientific">Helobdella robusta</name>
    <name type="common">Californian leech</name>
    <dbReference type="NCBI Taxonomy" id="6412"/>
    <lineage>
        <taxon>Eukaryota</taxon>
        <taxon>Metazoa</taxon>
        <taxon>Spiralia</taxon>
        <taxon>Lophotrochozoa</taxon>
        <taxon>Annelida</taxon>
        <taxon>Clitellata</taxon>
        <taxon>Hirudinea</taxon>
        <taxon>Rhynchobdellida</taxon>
        <taxon>Glossiphoniidae</taxon>
        <taxon>Helobdella</taxon>
    </lineage>
</organism>
<dbReference type="GO" id="GO:0006270">
    <property type="term" value="P:DNA replication initiation"/>
    <property type="evidence" value="ECO:0007669"/>
    <property type="project" value="InterPro"/>
</dbReference>
<dbReference type="SMART" id="SM01280">
    <property type="entry name" value="Mcm10"/>
    <property type="match status" value="1"/>
</dbReference>
<feature type="domain" description="Replication factor Mcm10 C-terminal" evidence="2">
    <location>
        <begin position="1"/>
        <end position="229"/>
    </location>
</feature>
<dbReference type="InterPro" id="IPR056791">
    <property type="entry name" value="Znf_Mcm10_C"/>
</dbReference>
<keyword evidence="5" id="KW-1185">Reference proteome</keyword>